<comment type="caution">
    <text evidence="3">The sequence shown here is derived from an EMBL/GenBank/DDBJ whole genome shotgun (WGS) entry which is preliminary data.</text>
</comment>
<keyword evidence="3" id="KW-0540">Nuclease</keyword>
<dbReference type="GO" id="GO:0004519">
    <property type="term" value="F:endonuclease activity"/>
    <property type="evidence" value="ECO:0007669"/>
    <property type="project" value="UniProtKB-KW"/>
</dbReference>
<organism evidence="3 4">
    <name type="scientific">Anaerostipes butyraticus</name>
    <dbReference type="NCBI Taxonomy" id="645466"/>
    <lineage>
        <taxon>Bacteria</taxon>
        <taxon>Bacillati</taxon>
        <taxon>Bacillota</taxon>
        <taxon>Clostridia</taxon>
        <taxon>Lachnospirales</taxon>
        <taxon>Lachnospiraceae</taxon>
        <taxon>Anaerostipes</taxon>
    </lineage>
</organism>
<protein>
    <submittedName>
        <fullName evidence="3">NgoFVII family restriction endonuclease</fullName>
    </submittedName>
</protein>
<evidence type="ECO:0000259" key="2">
    <source>
        <dbReference type="Pfam" id="PF20731"/>
    </source>
</evidence>
<dbReference type="InterPro" id="IPR019065">
    <property type="entry name" value="RE_NgoFVII_N"/>
</dbReference>
<accession>A0A916QB87</accession>
<proteinExistence type="predicted"/>
<sequence length="339" mass="38744">MYTENFEDKILFNPARKDGQACNYLKIITAFTDVERISSHLIKLFDGRNKEYTTNIKVDIILGMTRGAGLTKKKHKKICSLIRRLNSVHGMPKVSCYYIVEGKQVHSKVYVWCRGNRAVEAYNGSANYTMNAFYVRRECMDSCDAKEANHYYNSLLADTMNCFDEQIKEKITFSSRKNVEDDIEETNLENLSWDHYQNIEAVDSIEISLLKADGSDTGYGSGVNWGIRKNGYKRNRNQAYIPYNTGDRKAGFFPEADADGTYPVFKVVTEDYDAFYMRQAQANGKALETPESNAIIGEWIRHRIGVPDGTYITKQMLENAGGTKVVFKKYADGIYTLEY</sequence>
<keyword evidence="3" id="KW-0255">Endonuclease</keyword>
<dbReference type="InterPro" id="IPR048923">
    <property type="entry name" value="RE_NgoFVII_C"/>
</dbReference>
<keyword evidence="4" id="KW-1185">Reference proteome</keyword>
<evidence type="ECO:0000313" key="4">
    <source>
        <dbReference type="Proteomes" id="UP000613208"/>
    </source>
</evidence>
<dbReference type="CDD" id="cd09117">
    <property type="entry name" value="PLDc_Bfil_DEXD_like"/>
    <property type="match status" value="1"/>
</dbReference>
<dbReference type="Pfam" id="PF09565">
    <property type="entry name" value="RE_NgoFVII"/>
    <property type="match status" value="1"/>
</dbReference>
<dbReference type="AlphaFoldDB" id="A0A916QB87"/>
<keyword evidence="3" id="KW-0378">Hydrolase</keyword>
<evidence type="ECO:0000313" key="3">
    <source>
        <dbReference type="EMBL" id="GFO86060.1"/>
    </source>
</evidence>
<dbReference type="Pfam" id="PF20731">
    <property type="entry name" value="RE_NgoFVII_C"/>
    <property type="match status" value="1"/>
</dbReference>
<gene>
    <name evidence="3" type="ORF">ANBU17_24070</name>
</gene>
<feature type="domain" description="Restriction endonuclease type II NgoFVII C-terminal B3-like DNA-binding" evidence="2">
    <location>
        <begin position="200"/>
        <end position="329"/>
    </location>
</feature>
<feature type="domain" description="Restriction endonuclease type II NgoFVII N-terminal" evidence="1">
    <location>
        <begin position="5"/>
        <end position="167"/>
    </location>
</feature>
<dbReference type="Proteomes" id="UP000613208">
    <property type="component" value="Unassembled WGS sequence"/>
</dbReference>
<dbReference type="EMBL" id="BLYI01000049">
    <property type="protein sequence ID" value="GFO86060.1"/>
    <property type="molecule type" value="Genomic_DNA"/>
</dbReference>
<dbReference type="Gene3D" id="3.30.870.10">
    <property type="entry name" value="Endonuclease Chain A"/>
    <property type="match status" value="1"/>
</dbReference>
<reference evidence="3" key="1">
    <citation type="submission" date="2020-06" db="EMBL/GenBank/DDBJ databases">
        <title>Characterization of fructooligosaccharide metabolism and fructooligosaccharide-degrading enzymes in human commensal butyrate producers.</title>
        <authorList>
            <person name="Tanno H."/>
            <person name="Fujii T."/>
            <person name="Hirano K."/>
            <person name="Maeno S."/>
            <person name="Tonozuka T."/>
            <person name="Sakamoto M."/>
            <person name="Ohkuma M."/>
            <person name="Tochio T."/>
            <person name="Endo A."/>
        </authorList>
    </citation>
    <scope>NUCLEOTIDE SEQUENCE</scope>
    <source>
        <strain evidence="3">JCM 17466</strain>
    </source>
</reference>
<name>A0A916QB87_9FIRM</name>
<dbReference type="RefSeq" id="WP_201311747.1">
    <property type="nucleotide sequence ID" value="NZ_BLYI01000049.1"/>
</dbReference>
<evidence type="ECO:0000259" key="1">
    <source>
        <dbReference type="Pfam" id="PF09565"/>
    </source>
</evidence>
<dbReference type="SUPFAM" id="SSF56024">
    <property type="entry name" value="Phospholipase D/nuclease"/>
    <property type="match status" value="1"/>
</dbReference>